<proteinExistence type="predicted"/>
<evidence type="ECO:0000256" key="1">
    <source>
        <dbReference type="SAM" id="MobiDB-lite"/>
    </source>
</evidence>
<feature type="compositionally biased region" description="Basic residues" evidence="1">
    <location>
        <begin position="129"/>
        <end position="140"/>
    </location>
</feature>
<feature type="region of interest" description="Disordered" evidence="1">
    <location>
        <begin position="125"/>
        <end position="151"/>
    </location>
</feature>
<feature type="region of interest" description="Disordered" evidence="1">
    <location>
        <begin position="34"/>
        <end position="54"/>
    </location>
</feature>
<protein>
    <submittedName>
        <fullName evidence="2">Uncharacterized protein</fullName>
    </submittedName>
</protein>
<keyword evidence="3" id="KW-1185">Reference proteome</keyword>
<dbReference type="Proteomes" id="UP000784294">
    <property type="component" value="Unassembled WGS sequence"/>
</dbReference>
<sequence length="175" mass="18975">MYTDRQSDGREESAFGQIRRAGFECANSCTDGANAGQSERLEGRPALSGDDGVRGSGLAASCETLLPVPSPECRSSPGNVGLECRVAGLAGRPGVWSSSRCHFESRHLGDVVGTGAHPFRTSQSTFKAARGRGRRAQNRRSRVERETRPLTQRRLRRAELALESSSLAWQERGES</sequence>
<name>A0A448XDW1_9PLAT</name>
<evidence type="ECO:0000313" key="2">
    <source>
        <dbReference type="EMBL" id="VEL34357.1"/>
    </source>
</evidence>
<gene>
    <name evidence="2" type="ORF">PXEA_LOCUS27797</name>
</gene>
<evidence type="ECO:0000313" key="3">
    <source>
        <dbReference type="Proteomes" id="UP000784294"/>
    </source>
</evidence>
<organism evidence="2 3">
    <name type="scientific">Protopolystoma xenopodis</name>
    <dbReference type="NCBI Taxonomy" id="117903"/>
    <lineage>
        <taxon>Eukaryota</taxon>
        <taxon>Metazoa</taxon>
        <taxon>Spiralia</taxon>
        <taxon>Lophotrochozoa</taxon>
        <taxon>Platyhelminthes</taxon>
        <taxon>Monogenea</taxon>
        <taxon>Polyopisthocotylea</taxon>
        <taxon>Polystomatidea</taxon>
        <taxon>Polystomatidae</taxon>
        <taxon>Protopolystoma</taxon>
    </lineage>
</organism>
<comment type="caution">
    <text evidence="2">The sequence shown here is derived from an EMBL/GenBank/DDBJ whole genome shotgun (WGS) entry which is preliminary data.</text>
</comment>
<dbReference type="EMBL" id="CAAALY010247512">
    <property type="protein sequence ID" value="VEL34357.1"/>
    <property type="molecule type" value="Genomic_DNA"/>
</dbReference>
<reference evidence="2" key="1">
    <citation type="submission" date="2018-11" db="EMBL/GenBank/DDBJ databases">
        <authorList>
            <consortium name="Pathogen Informatics"/>
        </authorList>
    </citation>
    <scope>NUCLEOTIDE SEQUENCE</scope>
</reference>
<accession>A0A448XDW1</accession>
<dbReference type="AlphaFoldDB" id="A0A448XDW1"/>